<sequence>MRTFFFYLLCFFIFTTIGYGKTPVDTTLNIPAPQFRMVDINGKVVSLSDFKNKTLIVYFWATWCHYCHKDLPMVNKVAKQYAKDTTVAFLFVDTREKSADYKTLVQKGMEKHNFDFHVVFDEKGKDSIQNKYYTEFGTIGIPTRFVIDRNSIIRYKYIGYDERLTEEEAAALFIRSIEDTKKL</sequence>
<dbReference type="SUPFAM" id="SSF52833">
    <property type="entry name" value="Thioredoxin-like"/>
    <property type="match status" value="1"/>
</dbReference>
<dbReference type="AlphaFoldDB" id="A0A1G7I7D0"/>
<evidence type="ECO:0000313" key="3">
    <source>
        <dbReference type="Proteomes" id="UP000199045"/>
    </source>
</evidence>
<dbReference type="PANTHER" id="PTHR42852:SF17">
    <property type="entry name" value="THIOREDOXIN-LIKE PROTEIN HI_1115"/>
    <property type="match status" value="1"/>
</dbReference>
<evidence type="ECO:0000259" key="1">
    <source>
        <dbReference type="PROSITE" id="PS51352"/>
    </source>
</evidence>
<protein>
    <submittedName>
        <fullName evidence="2">Peroxiredoxin</fullName>
    </submittedName>
</protein>
<dbReference type="GO" id="GO:0016491">
    <property type="term" value="F:oxidoreductase activity"/>
    <property type="evidence" value="ECO:0007669"/>
    <property type="project" value="InterPro"/>
</dbReference>
<dbReference type="InterPro" id="IPR013766">
    <property type="entry name" value="Thioredoxin_domain"/>
</dbReference>
<dbReference type="GO" id="GO:0016209">
    <property type="term" value="F:antioxidant activity"/>
    <property type="evidence" value="ECO:0007669"/>
    <property type="project" value="InterPro"/>
</dbReference>
<dbReference type="PROSITE" id="PS51352">
    <property type="entry name" value="THIOREDOXIN_2"/>
    <property type="match status" value="1"/>
</dbReference>
<dbReference type="EMBL" id="FNBN01000001">
    <property type="protein sequence ID" value="SDF08641.1"/>
    <property type="molecule type" value="Genomic_DNA"/>
</dbReference>
<dbReference type="STRING" id="104663.SAMN04488121_101746"/>
<evidence type="ECO:0000313" key="2">
    <source>
        <dbReference type="EMBL" id="SDF08641.1"/>
    </source>
</evidence>
<dbReference type="Gene3D" id="3.40.30.10">
    <property type="entry name" value="Glutaredoxin"/>
    <property type="match status" value="1"/>
</dbReference>
<dbReference type="PANTHER" id="PTHR42852">
    <property type="entry name" value="THIOL:DISULFIDE INTERCHANGE PROTEIN DSBE"/>
    <property type="match status" value="1"/>
</dbReference>
<reference evidence="2 3" key="1">
    <citation type="submission" date="2016-10" db="EMBL/GenBank/DDBJ databases">
        <authorList>
            <person name="de Groot N.N."/>
        </authorList>
    </citation>
    <scope>NUCLEOTIDE SEQUENCE [LARGE SCALE GENOMIC DNA]</scope>
    <source>
        <strain evidence="2 3">DSM 527</strain>
    </source>
</reference>
<dbReference type="Pfam" id="PF00578">
    <property type="entry name" value="AhpC-TSA"/>
    <property type="match status" value="1"/>
</dbReference>
<accession>A0A1G7I7D0</accession>
<dbReference type="OrthoDB" id="634996at2"/>
<gene>
    <name evidence="2" type="ORF">SAMN04488121_101746</name>
</gene>
<dbReference type="RefSeq" id="WP_089828868.1">
    <property type="nucleotide sequence ID" value="NZ_FNBN01000001.1"/>
</dbReference>
<feature type="domain" description="Thioredoxin" evidence="1">
    <location>
        <begin position="26"/>
        <end position="179"/>
    </location>
</feature>
<dbReference type="InterPro" id="IPR036249">
    <property type="entry name" value="Thioredoxin-like_sf"/>
</dbReference>
<dbReference type="InterPro" id="IPR050553">
    <property type="entry name" value="Thioredoxin_ResA/DsbE_sf"/>
</dbReference>
<name>A0A1G7I7D0_CHIFI</name>
<organism evidence="2 3">
    <name type="scientific">Chitinophaga filiformis</name>
    <name type="common">Myxococcus filiformis</name>
    <name type="synonym">Flexibacter filiformis</name>
    <dbReference type="NCBI Taxonomy" id="104663"/>
    <lineage>
        <taxon>Bacteria</taxon>
        <taxon>Pseudomonadati</taxon>
        <taxon>Bacteroidota</taxon>
        <taxon>Chitinophagia</taxon>
        <taxon>Chitinophagales</taxon>
        <taxon>Chitinophagaceae</taxon>
        <taxon>Chitinophaga</taxon>
    </lineage>
</organism>
<dbReference type="Proteomes" id="UP000199045">
    <property type="component" value="Unassembled WGS sequence"/>
</dbReference>
<proteinExistence type="predicted"/>
<dbReference type="CDD" id="cd02966">
    <property type="entry name" value="TlpA_like_family"/>
    <property type="match status" value="1"/>
</dbReference>
<dbReference type="InterPro" id="IPR000866">
    <property type="entry name" value="AhpC/TSA"/>
</dbReference>